<organism evidence="1 2">
    <name type="scientific">Syphacia muris</name>
    <dbReference type="NCBI Taxonomy" id="451379"/>
    <lineage>
        <taxon>Eukaryota</taxon>
        <taxon>Metazoa</taxon>
        <taxon>Ecdysozoa</taxon>
        <taxon>Nematoda</taxon>
        <taxon>Chromadorea</taxon>
        <taxon>Rhabditida</taxon>
        <taxon>Spirurina</taxon>
        <taxon>Oxyuridomorpha</taxon>
        <taxon>Oxyuroidea</taxon>
        <taxon>Oxyuridae</taxon>
        <taxon>Syphacia</taxon>
    </lineage>
</organism>
<dbReference type="AlphaFoldDB" id="A0A0N5AJG9"/>
<dbReference type="Proteomes" id="UP000046393">
    <property type="component" value="Unplaced"/>
</dbReference>
<evidence type="ECO:0000313" key="2">
    <source>
        <dbReference type="WBParaSite" id="SMUV_0000460801-mRNA-1"/>
    </source>
</evidence>
<protein>
    <submittedName>
        <fullName evidence="2">Fiber protein</fullName>
    </submittedName>
</protein>
<name>A0A0N5AJG9_9BILA</name>
<sequence length="109" mass="11577">MLFERGVIKENVLLSRIWDTGKISSANGTVNIVEGKFSAEMCFGFLLTSAVTSAVIFFPRPKEAAIGASLKLDPNSSTSSGAGYVLASDKTIINVCCNVQLLNNTTDSL</sequence>
<keyword evidence="1" id="KW-1185">Reference proteome</keyword>
<dbReference type="WBParaSite" id="SMUV_0000460801-mRNA-1">
    <property type="protein sequence ID" value="SMUV_0000460801-mRNA-1"/>
    <property type="gene ID" value="SMUV_0000460801"/>
</dbReference>
<reference evidence="2" key="1">
    <citation type="submission" date="2017-02" db="UniProtKB">
        <authorList>
            <consortium name="WormBaseParasite"/>
        </authorList>
    </citation>
    <scope>IDENTIFICATION</scope>
</reference>
<proteinExistence type="predicted"/>
<accession>A0A0N5AJG9</accession>
<evidence type="ECO:0000313" key="1">
    <source>
        <dbReference type="Proteomes" id="UP000046393"/>
    </source>
</evidence>